<name>A0A1I2EEE1_9BACT</name>
<keyword evidence="7" id="KW-0663">Pyridoxal phosphate</keyword>
<dbReference type="GO" id="GO:0003824">
    <property type="term" value="F:catalytic activity"/>
    <property type="evidence" value="ECO:0007669"/>
    <property type="project" value="InterPro"/>
</dbReference>
<dbReference type="RefSeq" id="WP_093918748.1">
    <property type="nucleotide sequence ID" value="NZ_FONW01000002.1"/>
</dbReference>
<dbReference type="Gene3D" id="3.20.20.70">
    <property type="entry name" value="Aldolase class I"/>
    <property type="match status" value="1"/>
</dbReference>
<evidence type="ECO:0000256" key="1">
    <source>
        <dbReference type="ARBA" id="ARBA00001933"/>
    </source>
</evidence>
<dbReference type="AlphaFoldDB" id="A0A1I2EEE1"/>
<evidence type="ECO:0000256" key="4">
    <source>
        <dbReference type="ARBA" id="ARBA00022485"/>
    </source>
</evidence>
<evidence type="ECO:0000256" key="6">
    <source>
        <dbReference type="ARBA" id="ARBA00022723"/>
    </source>
</evidence>
<dbReference type="SUPFAM" id="SSF102114">
    <property type="entry name" value="Radical SAM enzymes"/>
    <property type="match status" value="1"/>
</dbReference>
<comment type="similarity">
    <text evidence="3">Belongs to the radical SAM superfamily. KamA family.</text>
</comment>
<dbReference type="Pfam" id="PF04055">
    <property type="entry name" value="Radical_SAM"/>
    <property type="match status" value="1"/>
</dbReference>
<evidence type="ECO:0000256" key="7">
    <source>
        <dbReference type="ARBA" id="ARBA00022898"/>
    </source>
</evidence>
<keyword evidence="5" id="KW-0949">S-adenosyl-L-methionine</keyword>
<keyword evidence="4" id="KW-0004">4Fe-4S</keyword>
<dbReference type="SFLD" id="SFLDS00029">
    <property type="entry name" value="Radical_SAM"/>
    <property type="match status" value="1"/>
</dbReference>
<dbReference type="InterPro" id="IPR003739">
    <property type="entry name" value="Lys_aminomutase/Glu_NH3_mut"/>
</dbReference>
<comment type="cofactor">
    <cofactor evidence="2">
        <name>[4Fe-4S] cluster</name>
        <dbReference type="ChEBI" id="CHEBI:49883"/>
    </cofactor>
</comment>
<proteinExistence type="inferred from homology"/>
<evidence type="ECO:0000256" key="3">
    <source>
        <dbReference type="ARBA" id="ARBA00008703"/>
    </source>
</evidence>
<protein>
    <submittedName>
        <fullName evidence="11">KamA family protein</fullName>
    </submittedName>
</protein>
<dbReference type="GO" id="GO:0051539">
    <property type="term" value="F:4 iron, 4 sulfur cluster binding"/>
    <property type="evidence" value="ECO:0007669"/>
    <property type="project" value="UniProtKB-KW"/>
</dbReference>
<feature type="domain" description="Radical SAM core" evidence="10">
    <location>
        <begin position="140"/>
        <end position="297"/>
    </location>
</feature>
<dbReference type="InterPro" id="IPR013785">
    <property type="entry name" value="Aldolase_TIM"/>
</dbReference>
<keyword evidence="8" id="KW-0408">Iron</keyword>
<dbReference type="STRING" id="655355.SAMN05216283_10259"/>
<dbReference type="PANTHER" id="PTHR30538">
    <property type="entry name" value="LYSINE 2,3-AMINOMUTASE-RELATED"/>
    <property type="match status" value="1"/>
</dbReference>
<dbReference type="GO" id="GO:0046872">
    <property type="term" value="F:metal ion binding"/>
    <property type="evidence" value="ECO:0007669"/>
    <property type="project" value="UniProtKB-KW"/>
</dbReference>
<keyword evidence="9" id="KW-0411">Iron-sulfur</keyword>
<dbReference type="EMBL" id="FONW01000002">
    <property type="protein sequence ID" value="SFE90828.1"/>
    <property type="molecule type" value="Genomic_DNA"/>
</dbReference>
<dbReference type="Proteomes" id="UP000198964">
    <property type="component" value="Unassembled WGS sequence"/>
</dbReference>
<evidence type="ECO:0000256" key="2">
    <source>
        <dbReference type="ARBA" id="ARBA00001966"/>
    </source>
</evidence>
<organism evidence="11 12">
    <name type="scientific">Sunxiuqinia elliptica</name>
    <dbReference type="NCBI Taxonomy" id="655355"/>
    <lineage>
        <taxon>Bacteria</taxon>
        <taxon>Pseudomonadati</taxon>
        <taxon>Bacteroidota</taxon>
        <taxon>Bacteroidia</taxon>
        <taxon>Marinilabiliales</taxon>
        <taxon>Prolixibacteraceae</taxon>
        <taxon>Sunxiuqinia</taxon>
    </lineage>
</organism>
<gene>
    <name evidence="11" type="ORF">SAMN05216283_10259</name>
</gene>
<evidence type="ECO:0000313" key="12">
    <source>
        <dbReference type="Proteomes" id="UP000198964"/>
    </source>
</evidence>
<dbReference type="CDD" id="cd01335">
    <property type="entry name" value="Radical_SAM"/>
    <property type="match status" value="1"/>
</dbReference>
<evidence type="ECO:0000313" key="11">
    <source>
        <dbReference type="EMBL" id="SFE90828.1"/>
    </source>
</evidence>
<dbReference type="SFLD" id="SFLDG01070">
    <property type="entry name" value="PLP-dependent"/>
    <property type="match status" value="1"/>
</dbReference>
<reference evidence="11 12" key="1">
    <citation type="submission" date="2016-10" db="EMBL/GenBank/DDBJ databases">
        <authorList>
            <person name="de Groot N.N."/>
        </authorList>
    </citation>
    <scope>NUCLEOTIDE SEQUENCE [LARGE SCALE GENOMIC DNA]</scope>
    <source>
        <strain evidence="11 12">CGMCC 1.9156</strain>
    </source>
</reference>
<accession>A0A1I2EEE1</accession>
<keyword evidence="12" id="KW-1185">Reference proteome</keyword>
<dbReference type="InterPro" id="IPR007197">
    <property type="entry name" value="rSAM"/>
</dbReference>
<comment type="cofactor">
    <cofactor evidence="1">
        <name>pyridoxal 5'-phosphate</name>
        <dbReference type="ChEBI" id="CHEBI:597326"/>
    </cofactor>
</comment>
<dbReference type="InterPro" id="IPR058240">
    <property type="entry name" value="rSAM_sf"/>
</dbReference>
<evidence type="ECO:0000256" key="8">
    <source>
        <dbReference type="ARBA" id="ARBA00023004"/>
    </source>
</evidence>
<dbReference type="PANTHER" id="PTHR30538:SF0">
    <property type="entry name" value="L-LYSINE 2,3-AMINOMUTASE AQ_1632-RELATED"/>
    <property type="match status" value="1"/>
</dbReference>
<sequence length="433" mass="50287">MKYRSYTLSNFRQIPQIEEKLSEEEKFVIEVIGTVLPFKVSNYIVEELIDWDNFEEDPFFILNFPQKGMLAEEHYQKIAPLLKNNTDKATIKKAVDEIRLQLNPNPAGQESNVPELNGVRLNGIQHKYRETMLFFPSQGQTCHAYCTFCFRWPQFALNSFKFAMKEADLMIQYLKAHPEITDVLFTGGDPAVMKTKFFEHYFNAILDADLDHIRTIRIGTKALSYWPYRFTTDDDAEELMKLFRKVTQRGISISVMAHFNHPRAMETEAVKQAIKNLQSAGVQIRSQSPLLKNINDDPELWSKMWREQVNLGIIPYYMFMARNTGAQDYFAVTLEEAWKTYQKAIQKVSGVCRTVRGPSMSCAPGKVQVLGIQKIHGEKVFVLNFLQGRNPDWVGRPFFAKYNPRAIWIDDLEPAFEEDEFFFENANLKLHVV</sequence>
<keyword evidence="6" id="KW-0479">Metal-binding</keyword>
<evidence type="ECO:0000259" key="10">
    <source>
        <dbReference type="Pfam" id="PF04055"/>
    </source>
</evidence>
<evidence type="ECO:0000256" key="9">
    <source>
        <dbReference type="ARBA" id="ARBA00023014"/>
    </source>
</evidence>
<evidence type="ECO:0000256" key="5">
    <source>
        <dbReference type="ARBA" id="ARBA00022691"/>
    </source>
</evidence>